<reference evidence="1" key="1">
    <citation type="journal article" date="2014" name="Front. Microbiol.">
        <title>High frequency of phylogenetically diverse reductive dehalogenase-homologous genes in deep subseafloor sedimentary metagenomes.</title>
        <authorList>
            <person name="Kawai M."/>
            <person name="Futagami T."/>
            <person name="Toyoda A."/>
            <person name="Takaki Y."/>
            <person name="Nishi S."/>
            <person name="Hori S."/>
            <person name="Arai W."/>
            <person name="Tsubouchi T."/>
            <person name="Morono Y."/>
            <person name="Uchiyama I."/>
            <person name="Ito T."/>
            <person name="Fujiyama A."/>
            <person name="Inagaki F."/>
            <person name="Takami H."/>
        </authorList>
    </citation>
    <scope>NUCLEOTIDE SEQUENCE</scope>
    <source>
        <strain evidence="1">Expedition CK06-06</strain>
    </source>
</reference>
<feature type="non-terminal residue" evidence="1">
    <location>
        <position position="54"/>
    </location>
</feature>
<proteinExistence type="predicted"/>
<organism evidence="1">
    <name type="scientific">marine sediment metagenome</name>
    <dbReference type="NCBI Taxonomy" id="412755"/>
    <lineage>
        <taxon>unclassified sequences</taxon>
        <taxon>metagenomes</taxon>
        <taxon>ecological metagenomes</taxon>
    </lineage>
</organism>
<dbReference type="InterPro" id="IPR029069">
    <property type="entry name" value="HotDog_dom_sf"/>
</dbReference>
<dbReference type="EMBL" id="BARW01042743">
    <property type="protein sequence ID" value="GAJ16414.1"/>
    <property type="molecule type" value="Genomic_DNA"/>
</dbReference>
<evidence type="ECO:0000313" key="1">
    <source>
        <dbReference type="EMBL" id="GAJ16414.1"/>
    </source>
</evidence>
<dbReference type="SUPFAM" id="SSF54637">
    <property type="entry name" value="Thioesterase/thiol ester dehydrase-isomerase"/>
    <property type="match status" value="1"/>
</dbReference>
<comment type="caution">
    <text evidence="1">The sequence shown here is derived from an EMBL/GenBank/DDBJ whole genome shotgun (WGS) entry which is preliminary data.</text>
</comment>
<dbReference type="Gene3D" id="3.10.129.10">
    <property type="entry name" value="Hotdog Thioesterase"/>
    <property type="match status" value="1"/>
</dbReference>
<accession>X1UFV4</accession>
<sequence length="54" mass="5629">SIFGSLIASSLHILSARTRMVVEAQGDVAILSGVGMDEAKMFNPVRPGDILSVA</sequence>
<feature type="non-terminal residue" evidence="1">
    <location>
        <position position="1"/>
    </location>
</feature>
<gene>
    <name evidence="1" type="ORF">S12H4_63134</name>
</gene>
<protein>
    <submittedName>
        <fullName evidence="1">Uncharacterized protein</fullName>
    </submittedName>
</protein>
<name>X1UFV4_9ZZZZ</name>
<dbReference type="AlphaFoldDB" id="X1UFV4"/>